<dbReference type="Proteomes" id="UP000631114">
    <property type="component" value="Unassembled WGS sequence"/>
</dbReference>
<evidence type="ECO:0000313" key="2">
    <source>
        <dbReference type="Proteomes" id="UP000631114"/>
    </source>
</evidence>
<dbReference type="AlphaFoldDB" id="A0A835LV82"/>
<dbReference type="EMBL" id="JADFTS010000006">
    <property type="protein sequence ID" value="KAF9600716.1"/>
    <property type="molecule type" value="Genomic_DNA"/>
</dbReference>
<reference evidence="1 2" key="1">
    <citation type="submission" date="2020-10" db="EMBL/GenBank/DDBJ databases">
        <title>The Coptis chinensis genome and diversification of protoberbering-type alkaloids.</title>
        <authorList>
            <person name="Wang B."/>
            <person name="Shu S."/>
            <person name="Song C."/>
            <person name="Liu Y."/>
        </authorList>
    </citation>
    <scope>NUCLEOTIDE SEQUENCE [LARGE SCALE GENOMIC DNA]</scope>
    <source>
        <strain evidence="1">HL-2020</strain>
        <tissue evidence="1">Leaf</tissue>
    </source>
</reference>
<organism evidence="1 2">
    <name type="scientific">Coptis chinensis</name>
    <dbReference type="NCBI Taxonomy" id="261450"/>
    <lineage>
        <taxon>Eukaryota</taxon>
        <taxon>Viridiplantae</taxon>
        <taxon>Streptophyta</taxon>
        <taxon>Embryophyta</taxon>
        <taxon>Tracheophyta</taxon>
        <taxon>Spermatophyta</taxon>
        <taxon>Magnoliopsida</taxon>
        <taxon>Ranunculales</taxon>
        <taxon>Ranunculaceae</taxon>
        <taxon>Coptidoideae</taxon>
        <taxon>Coptis</taxon>
    </lineage>
</organism>
<accession>A0A835LV82</accession>
<comment type="caution">
    <text evidence="1">The sequence shown here is derived from an EMBL/GenBank/DDBJ whole genome shotgun (WGS) entry which is preliminary data.</text>
</comment>
<name>A0A835LV82_9MAGN</name>
<protein>
    <submittedName>
        <fullName evidence="1">Uncharacterized protein</fullName>
    </submittedName>
</protein>
<gene>
    <name evidence="1" type="ORF">IFM89_011403</name>
</gene>
<sequence length="37" mass="4244">MYLMYNIIANSISYFCRALGNQMVNNVVFMQCASCET</sequence>
<keyword evidence="2" id="KW-1185">Reference proteome</keyword>
<evidence type="ECO:0000313" key="1">
    <source>
        <dbReference type="EMBL" id="KAF9600716.1"/>
    </source>
</evidence>
<proteinExistence type="predicted"/>